<dbReference type="PANTHER" id="PTHR47169:SF2">
    <property type="entry name" value="OS01G0541250 PROTEIN"/>
    <property type="match status" value="1"/>
</dbReference>
<dbReference type="AlphaFoldDB" id="A0AAF0W583"/>
<gene>
    <name evidence="1" type="ORF">DCAR_0101091</name>
</gene>
<dbReference type="Gene3D" id="3.30.420.10">
    <property type="entry name" value="Ribonuclease H-like superfamily/Ribonuclease H"/>
    <property type="match status" value="1"/>
</dbReference>
<protein>
    <recommendedName>
        <fullName evidence="3">Transposase</fullName>
    </recommendedName>
</protein>
<accession>A0AAF0W583</accession>
<name>A0AAF0W583_DAUCS</name>
<reference evidence="1" key="1">
    <citation type="journal article" date="2016" name="Nat. Genet.">
        <title>A high-quality carrot genome assembly provides new insights into carotenoid accumulation and asterid genome evolution.</title>
        <authorList>
            <person name="Iorizzo M."/>
            <person name="Ellison S."/>
            <person name="Senalik D."/>
            <person name="Zeng P."/>
            <person name="Satapoomin P."/>
            <person name="Huang J."/>
            <person name="Bowman M."/>
            <person name="Iovene M."/>
            <person name="Sanseverino W."/>
            <person name="Cavagnaro P."/>
            <person name="Yildiz M."/>
            <person name="Macko-Podgorni A."/>
            <person name="Moranska E."/>
            <person name="Grzebelus E."/>
            <person name="Grzebelus D."/>
            <person name="Ashrafi H."/>
            <person name="Zheng Z."/>
            <person name="Cheng S."/>
            <person name="Spooner D."/>
            <person name="Van Deynze A."/>
            <person name="Simon P."/>
        </authorList>
    </citation>
    <scope>NUCLEOTIDE SEQUENCE</scope>
    <source>
        <tissue evidence="1">Leaf</tissue>
    </source>
</reference>
<dbReference type="PANTHER" id="PTHR47169">
    <property type="entry name" value="OS01G0541250 PROTEIN"/>
    <property type="match status" value="1"/>
</dbReference>
<reference evidence="1" key="2">
    <citation type="submission" date="2022-03" db="EMBL/GenBank/DDBJ databases">
        <title>Draft title - Genomic analysis of global carrot germplasm unveils the trajectory of domestication and the origin of high carotenoid orange carrot.</title>
        <authorList>
            <person name="Iorizzo M."/>
            <person name="Ellison S."/>
            <person name="Senalik D."/>
            <person name="Macko-Podgorni A."/>
            <person name="Grzebelus D."/>
            <person name="Bostan H."/>
            <person name="Rolling W."/>
            <person name="Curaba J."/>
            <person name="Simon P."/>
        </authorList>
    </citation>
    <scope>NUCLEOTIDE SEQUENCE</scope>
    <source>
        <tissue evidence="1">Leaf</tissue>
    </source>
</reference>
<sequence>MFLAAVARPQFDNDNNILFDGKSEYFLCKNRVTGTLETKACTSVTKDVYRSYLLEQVLPQIRRKWPLLSSPIIYIQQDNAKPHIKIDDEEFINSSKQDGFDIRLVCQPPNSPDLNVLDLGFFRSIQSLQHQKAPKNIDELIDAVCKSFDELSASCLNNVFLSLQACMVEVIKSFGNNAYKLPHIGKDNLARTTGLRTTLKCDIVDVQQATQFLQAT</sequence>
<keyword evidence="2" id="KW-1185">Reference proteome</keyword>
<proteinExistence type="predicted"/>
<dbReference type="EMBL" id="CP093343">
    <property type="protein sequence ID" value="WOG81933.1"/>
    <property type="molecule type" value="Genomic_DNA"/>
</dbReference>
<evidence type="ECO:0008006" key="3">
    <source>
        <dbReference type="Google" id="ProtNLM"/>
    </source>
</evidence>
<dbReference type="InterPro" id="IPR036397">
    <property type="entry name" value="RNaseH_sf"/>
</dbReference>
<dbReference type="GO" id="GO:0003676">
    <property type="term" value="F:nucleic acid binding"/>
    <property type="evidence" value="ECO:0007669"/>
    <property type="project" value="InterPro"/>
</dbReference>
<organism evidence="1 2">
    <name type="scientific">Daucus carota subsp. sativus</name>
    <name type="common">Carrot</name>
    <dbReference type="NCBI Taxonomy" id="79200"/>
    <lineage>
        <taxon>Eukaryota</taxon>
        <taxon>Viridiplantae</taxon>
        <taxon>Streptophyta</taxon>
        <taxon>Embryophyta</taxon>
        <taxon>Tracheophyta</taxon>
        <taxon>Spermatophyta</taxon>
        <taxon>Magnoliopsida</taxon>
        <taxon>eudicotyledons</taxon>
        <taxon>Gunneridae</taxon>
        <taxon>Pentapetalae</taxon>
        <taxon>asterids</taxon>
        <taxon>campanulids</taxon>
        <taxon>Apiales</taxon>
        <taxon>Apiaceae</taxon>
        <taxon>Apioideae</taxon>
        <taxon>Scandiceae</taxon>
        <taxon>Daucinae</taxon>
        <taxon>Daucus</taxon>
        <taxon>Daucus sect. Daucus</taxon>
    </lineage>
</organism>
<evidence type="ECO:0000313" key="2">
    <source>
        <dbReference type="Proteomes" id="UP000077755"/>
    </source>
</evidence>
<evidence type="ECO:0000313" key="1">
    <source>
        <dbReference type="EMBL" id="WOG81933.1"/>
    </source>
</evidence>
<dbReference type="Proteomes" id="UP000077755">
    <property type="component" value="Chromosome 1"/>
</dbReference>